<evidence type="ECO:0000256" key="2">
    <source>
        <dbReference type="SAM" id="Phobius"/>
    </source>
</evidence>
<keyword evidence="2" id="KW-0812">Transmembrane</keyword>
<feature type="compositionally biased region" description="Low complexity" evidence="1">
    <location>
        <begin position="762"/>
        <end position="772"/>
    </location>
</feature>
<feature type="compositionally biased region" description="Polar residues" evidence="1">
    <location>
        <begin position="499"/>
        <end position="508"/>
    </location>
</feature>
<dbReference type="InterPro" id="IPR015915">
    <property type="entry name" value="Kelch-typ_b-propeller"/>
</dbReference>
<evidence type="ECO:0000256" key="1">
    <source>
        <dbReference type="SAM" id="MobiDB-lite"/>
    </source>
</evidence>
<feature type="region of interest" description="Disordered" evidence="1">
    <location>
        <begin position="494"/>
        <end position="581"/>
    </location>
</feature>
<gene>
    <name evidence="4" type="ORF">PMG11_00781</name>
</gene>
<sequence length="961" mass="104299">MELRRRSKRSPFSCAVLLLGFLNFTTAIPYTPSSIFLSPSHNDSLAYLLQPSSSTEGKTEFLSLNISTNLDSQNPTYHTLLAETPFQSTKQNSTFVPVIDDRGIISVYAGNCHHGSETDTLWRFQPDNTSSIGNGSWTQFAVNSEEDNSRPNYLAAGFSFVPNNTTGTIFYSFGGMCPFANSTDDTWVSAANYSQSMVVMDPDSDSDTEYNAAITGDRAPPVREAGMAVVPLPATTSRTQTQQDFLFVGGHTREAFLNMSQLAIFSVPQESWTFITVTLDPKSRTELAVRDAVTVEPRSGHAVVLSKDGTKAYVVGGWVGDTSTPADPQFAVLHIGEEYGGNGEWAWTVPSSEGVGIPEGTGLFGHSVAMLSGGVLMIAGGYSIPKQSSSKRAMSLAERNSQVYLYNTTSSSWVTSYSNPSASSTSTAASHHHALSSGQKAGLGVGLGLGIPLVLAIAFCVWRYHRKRTLRSKRDSQLRELALGAERAHFWGRDERHQASSIRSSQMSEKQDPVPAYPWSANRSVISRPASWTDSGDGAAERTGLLTDSSGSPTKGTRPMSQQRSYRPSSYADYRRSDNTSEIHPIDEREEDEAMFRERLMATIPKETKPAIQDTDDPFADTPFVTPRTTIFGVGLGPFYSRRKDNGSVSDGRASPAGKSDRTSTNLSDSSAFSFCSATTRPTGHVSQARGVLVERPLSWASSGGRSADQLAAGSTNGDGEGVNAPSIKSFSTDSYSTAQTTFSHRQAENESLLHDGTEIITPITPTESSPSKLPPGSKPRASDWMLNTVRRALTLTRRSGPSTQHDDQVDETAYLASGIDRRSTFLGSGPTPIASSTTTPRRAVSASAELFRRKQGAKDWNAKNRLSEGPLVMPRGTRDDLYIGAPGYLGNDETCDEYEDDWDVEGAAEGRSVQMTYTVPREKLRVVNASARDMDNISERSISGGFRRISDSISHRRVSR</sequence>
<proteinExistence type="predicted"/>
<feature type="signal peptide" evidence="3">
    <location>
        <begin position="1"/>
        <end position="27"/>
    </location>
</feature>
<feature type="region of interest" description="Disordered" evidence="1">
    <location>
        <begin position="701"/>
        <end position="732"/>
    </location>
</feature>
<dbReference type="OrthoDB" id="205993at2759"/>
<evidence type="ECO:0000313" key="5">
    <source>
        <dbReference type="Proteomes" id="UP000042958"/>
    </source>
</evidence>
<feature type="transmembrane region" description="Helical" evidence="2">
    <location>
        <begin position="441"/>
        <end position="464"/>
    </location>
</feature>
<name>A0A0F7THL7_PENBI</name>
<dbReference type="Proteomes" id="UP000042958">
    <property type="component" value="Unassembled WGS sequence"/>
</dbReference>
<evidence type="ECO:0000313" key="4">
    <source>
        <dbReference type="EMBL" id="CEJ54473.1"/>
    </source>
</evidence>
<dbReference type="Gene3D" id="2.120.10.80">
    <property type="entry name" value="Kelch-type beta propeller"/>
    <property type="match status" value="1"/>
</dbReference>
<keyword evidence="2" id="KW-1133">Transmembrane helix</keyword>
<dbReference type="EMBL" id="CDHK01000001">
    <property type="protein sequence ID" value="CEJ54473.1"/>
    <property type="molecule type" value="Genomic_DNA"/>
</dbReference>
<accession>A0A0F7THL7</accession>
<reference evidence="5" key="1">
    <citation type="journal article" date="2015" name="Genome Announc.">
        <title>Draft genome sequence of the fungus Penicillium brasilianum MG11.</title>
        <authorList>
            <person name="Horn F."/>
            <person name="Linde J."/>
            <person name="Mattern D.J."/>
            <person name="Walther G."/>
            <person name="Guthke R."/>
            <person name="Brakhage A.A."/>
            <person name="Valiante V."/>
        </authorList>
    </citation>
    <scope>NUCLEOTIDE SEQUENCE [LARGE SCALE GENOMIC DNA]</scope>
    <source>
        <strain evidence="5">MG11</strain>
    </source>
</reference>
<feature type="region of interest" description="Disordered" evidence="1">
    <location>
        <begin position="642"/>
        <end position="670"/>
    </location>
</feature>
<feature type="compositionally biased region" description="Polar residues" evidence="1">
    <location>
        <begin position="546"/>
        <end position="568"/>
    </location>
</feature>
<dbReference type="InterPro" id="IPR011043">
    <property type="entry name" value="Gal_Oxase/kelch_b-propeller"/>
</dbReference>
<feature type="chain" id="PRO_5002522711" description="Galactose oxidase" evidence="3">
    <location>
        <begin position="28"/>
        <end position="961"/>
    </location>
</feature>
<dbReference type="STRING" id="104259.A0A0F7THL7"/>
<protein>
    <recommendedName>
        <fullName evidence="6">Galactose oxidase</fullName>
    </recommendedName>
</protein>
<evidence type="ECO:0000256" key="3">
    <source>
        <dbReference type="SAM" id="SignalP"/>
    </source>
</evidence>
<feature type="compositionally biased region" description="Polar residues" evidence="1">
    <location>
        <begin position="521"/>
        <end position="534"/>
    </location>
</feature>
<organism evidence="4 5">
    <name type="scientific">Penicillium brasilianum</name>
    <dbReference type="NCBI Taxonomy" id="104259"/>
    <lineage>
        <taxon>Eukaryota</taxon>
        <taxon>Fungi</taxon>
        <taxon>Dikarya</taxon>
        <taxon>Ascomycota</taxon>
        <taxon>Pezizomycotina</taxon>
        <taxon>Eurotiomycetes</taxon>
        <taxon>Eurotiomycetidae</taxon>
        <taxon>Eurotiales</taxon>
        <taxon>Aspergillaceae</taxon>
        <taxon>Penicillium</taxon>
    </lineage>
</organism>
<dbReference type="AlphaFoldDB" id="A0A0F7THL7"/>
<feature type="region of interest" description="Disordered" evidence="1">
    <location>
        <begin position="762"/>
        <end position="783"/>
    </location>
</feature>
<evidence type="ECO:0008006" key="6">
    <source>
        <dbReference type="Google" id="ProtNLM"/>
    </source>
</evidence>
<keyword evidence="2" id="KW-0472">Membrane</keyword>
<dbReference type="SUPFAM" id="SSF50965">
    <property type="entry name" value="Galactose oxidase, central domain"/>
    <property type="match status" value="1"/>
</dbReference>
<keyword evidence="3" id="KW-0732">Signal</keyword>
<keyword evidence="5" id="KW-1185">Reference proteome</keyword>